<sequence>MPLYILTSKPGWKRKKHTRAPAWKPRSQPHDKVSPQPFYQVESPQEFDERDNELGPDAQVWKTYVKETEQIDGEQVDAWNKLRVQVNGCDTEFVIESYKNLKKDPEDSSAQILLFMSQLLATMTNGSQELGVQLSNNIQLKQRGSSPSRLDICVNFLWFLSLSLSVAVTLTSMLAKEWCLTFMLGRTGPPGARARERQQRWDGIVCWKMEEVVMLLPSLIHMSLRLCIFLWDINRVVASPVIAVTAIVALAYLTCTVLPLVRKHCPYGTMISTFMKRSTRSHFRTRQVGITQDAITAKALNWMIGNCQTPRSVDVALQSLAGATKDLPWDTLADSGIWSMIRHRLGTNDPFSHYSDLGTATYARALQQILVIGGSMYGYNYGSNTETRRLEVAALGLQTCIDSIIHSIKKHESSVYIITQDLLQRCAHLGVRFLIAHSIEPQLPDTNKLGKSHTSIKIAANDVELAEDITQRLERHLNGEIDIGTTSYAVLSAILALLHTSSLSDNRSIATCTMRLIHAYIGRMERFNRYYSVSSDSRKKDRAKIVIRNHEVQERELNMLAWVAAAIDLPSRSPEGVSKASYDRYEHVASHIWRFLIESFYSEANGPKRDAQKFRGVLHLIANHQKYKLNSTDHAALKTFLSASHLDHSIFHNKQEFVRSDSEVQLGNVMCECLPSFGASNPQECAELVKTISDRYKRFSPSQRQLVLTPGMYMFVINGILQKRQTERGDPEVLYGLLADHPFPKLSPDLVKLLISESLVSQLSGALHDDQHLYRGFAIAQLWFILHSSLRSKFRVYESLAALEATLVQDCRLPKGDISMRSVIEKLEIDLESLLADHDGSFNSGAQGYSYLYRILECMSTKRDQPLTANAESWLRHVPNNLRGLASSVYLAGEEQ</sequence>
<dbReference type="Pfam" id="PF20153">
    <property type="entry name" value="DUF6535"/>
    <property type="match status" value="1"/>
</dbReference>
<keyword evidence="2" id="KW-1133">Transmembrane helix</keyword>
<feature type="transmembrane region" description="Helical" evidence="2">
    <location>
        <begin position="212"/>
        <end position="231"/>
    </location>
</feature>
<reference evidence="4" key="1">
    <citation type="submission" date="2020-09" db="EMBL/GenBank/DDBJ databases">
        <title>Comparative genome analyses of four rice-infecting Rhizoctonia solani isolates reveal extensive enrichment of homogalacturonan modification genes.</title>
        <authorList>
            <person name="Lee D.-Y."/>
            <person name="Jeon J."/>
            <person name="Kim K.-T."/>
            <person name="Cheong K."/>
            <person name="Song H."/>
            <person name="Choi G."/>
            <person name="Ko J."/>
            <person name="Opiyo S.O."/>
            <person name="Zuo S."/>
            <person name="Madhav S."/>
            <person name="Lee Y.-H."/>
            <person name="Wang G.-L."/>
        </authorList>
    </citation>
    <scope>NUCLEOTIDE SEQUENCE</scope>
    <source>
        <strain evidence="4">AG1-IA YN-7</strain>
    </source>
</reference>
<evidence type="ECO:0000259" key="3">
    <source>
        <dbReference type="Pfam" id="PF20153"/>
    </source>
</evidence>
<feature type="transmembrane region" description="Helical" evidence="2">
    <location>
        <begin position="237"/>
        <end position="261"/>
    </location>
</feature>
<evidence type="ECO:0000256" key="1">
    <source>
        <dbReference type="SAM" id="MobiDB-lite"/>
    </source>
</evidence>
<comment type="caution">
    <text evidence="4">The sequence shown here is derived from an EMBL/GenBank/DDBJ whole genome shotgun (WGS) entry which is preliminary data.</text>
</comment>
<evidence type="ECO:0000313" key="4">
    <source>
        <dbReference type="EMBL" id="KAF8682414.1"/>
    </source>
</evidence>
<gene>
    <name evidence="4" type="ORF">RHS04_02026</name>
</gene>
<dbReference type="Proteomes" id="UP000650582">
    <property type="component" value="Unassembled WGS sequence"/>
</dbReference>
<keyword evidence="2" id="KW-0472">Membrane</keyword>
<accession>A0A8H7HF44</accession>
<dbReference type="EMBL" id="JACYCC010000035">
    <property type="protein sequence ID" value="KAF8682414.1"/>
    <property type="molecule type" value="Genomic_DNA"/>
</dbReference>
<protein>
    <recommendedName>
        <fullName evidence="3">DUF6535 domain-containing protein</fullName>
    </recommendedName>
</protein>
<name>A0A8H7HF44_9AGAM</name>
<feature type="transmembrane region" description="Helical" evidence="2">
    <location>
        <begin position="156"/>
        <end position="175"/>
    </location>
</feature>
<evidence type="ECO:0000256" key="2">
    <source>
        <dbReference type="SAM" id="Phobius"/>
    </source>
</evidence>
<keyword evidence="2" id="KW-0812">Transmembrane</keyword>
<dbReference type="AlphaFoldDB" id="A0A8H7HF44"/>
<dbReference type="InterPro" id="IPR045338">
    <property type="entry name" value="DUF6535"/>
</dbReference>
<feature type="domain" description="DUF6535" evidence="3">
    <location>
        <begin position="61"/>
        <end position="226"/>
    </location>
</feature>
<proteinExistence type="predicted"/>
<evidence type="ECO:0000313" key="5">
    <source>
        <dbReference type="Proteomes" id="UP000650582"/>
    </source>
</evidence>
<feature type="region of interest" description="Disordered" evidence="1">
    <location>
        <begin position="1"/>
        <end position="38"/>
    </location>
</feature>
<organism evidence="4 5">
    <name type="scientific">Rhizoctonia solani</name>
    <dbReference type="NCBI Taxonomy" id="456999"/>
    <lineage>
        <taxon>Eukaryota</taxon>
        <taxon>Fungi</taxon>
        <taxon>Dikarya</taxon>
        <taxon>Basidiomycota</taxon>
        <taxon>Agaricomycotina</taxon>
        <taxon>Agaricomycetes</taxon>
        <taxon>Cantharellales</taxon>
        <taxon>Ceratobasidiaceae</taxon>
        <taxon>Rhizoctonia</taxon>
    </lineage>
</organism>